<feature type="domain" description="SET" evidence="1">
    <location>
        <begin position="206"/>
        <end position="476"/>
    </location>
</feature>
<accession>A0A820USC2</accession>
<dbReference type="Gene3D" id="1.25.40.10">
    <property type="entry name" value="Tetratricopeptide repeat domain"/>
    <property type="match status" value="1"/>
</dbReference>
<dbReference type="GO" id="GO:0005634">
    <property type="term" value="C:nucleus"/>
    <property type="evidence" value="ECO:0007669"/>
    <property type="project" value="TreeGrafter"/>
</dbReference>
<dbReference type="PROSITE" id="PS50280">
    <property type="entry name" value="SET"/>
    <property type="match status" value="1"/>
</dbReference>
<proteinExistence type="predicted"/>
<gene>
    <name evidence="2" type="ORF">TSG867_LOCUS20207</name>
</gene>
<comment type="caution">
    <text evidence="2">The sequence shown here is derived from an EMBL/GenBank/DDBJ whole genome shotgun (WGS) entry which is preliminary data.</text>
</comment>
<dbReference type="Gene3D" id="1.10.220.160">
    <property type="match status" value="1"/>
</dbReference>
<dbReference type="SUPFAM" id="SSF48452">
    <property type="entry name" value="TPR-like"/>
    <property type="match status" value="1"/>
</dbReference>
<dbReference type="Gene3D" id="2.170.270.10">
    <property type="entry name" value="SET domain"/>
    <property type="match status" value="1"/>
</dbReference>
<name>A0A820USC2_9BILA</name>
<dbReference type="EMBL" id="CAJOBQ010001462">
    <property type="protein sequence ID" value="CAF4489615.1"/>
    <property type="molecule type" value="Genomic_DNA"/>
</dbReference>
<dbReference type="AlphaFoldDB" id="A0A820USC2"/>
<organism evidence="2 3">
    <name type="scientific">Rotaria socialis</name>
    <dbReference type="NCBI Taxonomy" id="392032"/>
    <lineage>
        <taxon>Eukaryota</taxon>
        <taxon>Metazoa</taxon>
        <taxon>Spiralia</taxon>
        <taxon>Gnathifera</taxon>
        <taxon>Rotifera</taxon>
        <taxon>Eurotatoria</taxon>
        <taxon>Bdelloidea</taxon>
        <taxon>Philodinida</taxon>
        <taxon>Philodinidae</taxon>
        <taxon>Rotaria</taxon>
    </lineage>
</organism>
<dbReference type="SUPFAM" id="SSF82199">
    <property type="entry name" value="SET domain"/>
    <property type="match status" value="1"/>
</dbReference>
<dbReference type="Gene3D" id="6.10.140.2220">
    <property type="match status" value="1"/>
</dbReference>
<dbReference type="Proteomes" id="UP000663862">
    <property type="component" value="Unassembled WGS sequence"/>
</dbReference>
<dbReference type="InterPro" id="IPR050869">
    <property type="entry name" value="H3K4_H4K5_MeTrfase"/>
</dbReference>
<dbReference type="Pfam" id="PF00856">
    <property type="entry name" value="SET"/>
    <property type="match status" value="1"/>
</dbReference>
<protein>
    <recommendedName>
        <fullName evidence="1">SET domain-containing protein</fullName>
    </recommendedName>
</protein>
<evidence type="ECO:0000259" key="1">
    <source>
        <dbReference type="PROSITE" id="PS50280"/>
    </source>
</evidence>
<dbReference type="InterPro" id="IPR011990">
    <property type="entry name" value="TPR-like_helical_dom_sf"/>
</dbReference>
<sequence>MSREAIDKLVHSARELLEAKDYLGARELYTQGLKLDPFDATLWNYRSNVHMKLQHPELAFTDAARGLKLLDDKLAQTNLSLPDRNFSVFMKIDLLFSCLLAAENLNICETALQFIDRLLTNSHLLSNEARQTILSKQKSLKRKIKAQRHAFVVANDSLRINLHDALDLGTMRMPKYSWNEFEPFNSENDIETQLNEINIMLEPIAPKLLVVRMPDNPTHFDFNKVPGASSSEASRPQLGIIAREKITRKEKILDEPGIFINNGLYGPKCNYCNNIVSASKEKPVDIDKTACAKCEERFCSVQCCELALKTYHQAICGRDISEIMEYVARGRTCSSLLHLFAFRVLAMAVQSNKHPLEMSVVKYLSAGTKQNVPWNIYYSYLLYLSMLKTLGLCQYRDIDKFDFWVYYTLQNKLQCNVFGEYKAPQQPENGKLLIFNSFLNHSCAPNAVYFKDRHAHQVVVACEDIEKYQQVFISYIDPNCPVSKRQQLFEGTFGFTCACERCVHEIGAANGKEIRKQTSRSKK</sequence>
<dbReference type="CDD" id="cd20071">
    <property type="entry name" value="SET_SMYD"/>
    <property type="match status" value="1"/>
</dbReference>
<evidence type="ECO:0000313" key="3">
    <source>
        <dbReference type="Proteomes" id="UP000663862"/>
    </source>
</evidence>
<dbReference type="InterPro" id="IPR001214">
    <property type="entry name" value="SET_dom"/>
</dbReference>
<dbReference type="InterPro" id="IPR046341">
    <property type="entry name" value="SET_dom_sf"/>
</dbReference>
<evidence type="ECO:0000313" key="2">
    <source>
        <dbReference type="EMBL" id="CAF4489615.1"/>
    </source>
</evidence>
<dbReference type="PANTHER" id="PTHR12197">
    <property type="entry name" value="HISTONE-LYSINE N-METHYLTRANSFERASE SMYD"/>
    <property type="match status" value="1"/>
</dbReference>
<reference evidence="2" key="1">
    <citation type="submission" date="2021-02" db="EMBL/GenBank/DDBJ databases">
        <authorList>
            <person name="Nowell W R."/>
        </authorList>
    </citation>
    <scope>NUCLEOTIDE SEQUENCE</scope>
</reference>
<dbReference type="PANTHER" id="PTHR12197:SF251">
    <property type="entry name" value="EG:BACR7C10.4 PROTEIN"/>
    <property type="match status" value="1"/>
</dbReference>